<name>E1RDW2_METP4</name>
<dbReference type="HOGENOM" id="CLU_093039_0_0_2"/>
<dbReference type="STRING" id="679926.Mpet_2402"/>
<accession>E1RDW2</accession>
<keyword evidence="3" id="KW-1185">Reference proteome</keyword>
<dbReference type="eggNOG" id="arCOG05283">
    <property type="taxonomic scope" value="Archaea"/>
</dbReference>
<dbReference type="RefSeq" id="WP_013330326.1">
    <property type="nucleotide sequence ID" value="NC_014507.1"/>
</dbReference>
<sequence precursor="true">MDESFKTILILLSGMVVILAVFLLIAGNIYPDGVEMLGITPESSYGYEVSLTSSETLYNVTLFLPLPSDQGYSVVGYGILNGSGYGIPTNMVTDIFGEGESLFLKATLPETDGMKFGINVDNKVLIDTIDPILNSYVIRPVMDLQSGESTDTYKTYIYASYDASPGAVVTIDISEEGRNIWKVFSEKTNYFDEHVSLSLTKSPDKWEKADVSLSKEKGDYSVLF</sequence>
<protein>
    <submittedName>
        <fullName evidence="2">Uncharacterized protein</fullName>
    </submittedName>
</protein>
<dbReference type="EMBL" id="CP002117">
    <property type="protein sequence ID" value="ADN37149.1"/>
    <property type="molecule type" value="Genomic_DNA"/>
</dbReference>
<proteinExistence type="predicted"/>
<evidence type="ECO:0000313" key="3">
    <source>
        <dbReference type="Proteomes" id="UP000006565"/>
    </source>
</evidence>
<evidence type="ECO:0000256" key="1">
    <source>
        <dbReference type="SAM" id="Phobius"/>
    </source>
</evidence>
<dbReference type="GeneID" id="9744894"/>
<reference evidence="2 3" key="1">
    <citation type="journal article" date="2010" name="Stand. Genomic Sci.">
        <title>Complete genome sequence of Methanoplanus petrolearius type strain (SEBR 4847).</title>
        <authorList>
            <person name="Brambilla E."/>
            <person name="Djao O.D."/>
            <person name="Daligault H."/>
            <person name="Lapidus A."/>
            <person name="Lucas S."/>
            <person name="Hammon N."/>
            <person name="Nolan M."/>
            <person name="Tice H."/>
            <person name="Cheng J.F."/>
            <person name="Han C."/>
            <person name="Tapia R."/>
            <person name="Goodwin L."/>
            <person name="Pitluck S."/>
            <person name="Liolios K."/>
            <person name="Ivanova N."/>
            <person name="Mavromatis K."/>
            <person name="Mikhailova N."/>
            <person name="Pati A."/>
            <person name="Chen A."/>
            <person name="Palaniappan K."/>
            <person name="Land M."/>
            <person name="Hauser L."/>
            <person name="Chang Y.J."/>
            <person name="Jeffries C.D."/>
            <person name="Rohde M."/>
            <person name="Spring S."/>
            <person name="Sikorski J."/>
            <person name="Goker M."/>
            <person name="Woyke T."/>
            <person name="Bristow J."/>
            <person name="Eisen J.A."/>
            <person name="Markowitz V."/>
            <person name="Hugenholtz P."/>
            <person name="Kyrpides N.C."/>
            <person name="Klenk H.P."/>
        </authorList>
    </citation>
    <scope>NUCLEOTIDE SEQUENCE [LARGE SCALE GENOMIC DNA]</scope>
    <source>
        <strain evidence="3">DSM 11571 / OCM 486 / SEBR 4847</strain>
    </source>
</reference>
<dbReference type="OrthoDB" id="162223at2157"/>
<dbReference type="KEGG" id="mpi:Mpet_2402"/>
<keyword evidence="1" id="KW-0812">Transmembrane</keyword>
<feature type="transmembrane region" description="Helical" evidence="1">
    <location>
        <begin position="7"/>
        <end position="30"/>
    </location>
</feature>
<dbReference type="Proteomes" id="UP000006565">
    <property type="component" value="Chromosome"/>
</dbReference>
<dbReference type="AlphaFoldDB" id="E1RDW2"/>
<evidence type="ECO:0000313" key="2">
    <source>
        <dbReference type="EMBL" id="ADN37149.1"/>
    </source>
</evidence>
<gene>
    <name evidence="2" type="ordered locus">Mpet_2402</name>
</gene>
<keyword evidence="1" id="KW-0472">Membrane</keyword>
<organism evidence="2 3">
    <name type="scientific">Methanolacinia petrolearia (strain DSM 11571 / OCM 486 / SEBR 4847)</name>
    <name type="common">Methanoplanus petrolearius</name>
    <dbReference type="NCBI Taxonomy" id="679926"/>
    <lineage>
        <taxon>Archaea</taxon>
        <taxon>Methanobacteriati</taxon>
        <taxon>Methanobacteriota</taxon>
        <taxon>Stenosarchaea group</taxon>
        <taxon>Methanomicrobia</taxon>
        <taxon>Methanomicrobiales</taxon>
        <taxon>Methanomicrobiaceae</taxon>
        <taxon>Methanolacinia</taxon>
    </lineage>
</organism>
<keyword evidence="1" id="KW-1133">Transmembrane helix</keyword>